<evidence type="ECO:0000313" key="1">
    <source>
        <dbReference type="EMBL" id="PBK68130.1"/>
    </source>
</evidence>
<dbReference type="InterPro" id="IPR036397">
    <property type="entry name" value="RNaseH_sf"/>
</dbReference>
<dbReference type="AlphaFoldDB" id="A0A2H3BEN8"/>
<dbReference type="Gene3D" id="3.30.420.10">
    <property type="entry name" value="Ribonuclease H-like superfamily/Ribonuclease H"/>
    <property type="match status" value="1"/>
</dbReference>
<keyword evidence="2" id="KW-1185">Reference proteome</keyword>
<proteinExistence type="predicted"/>
<gene>
    <name evidence="1" type="ORF">ARMSODRAFT_976390</name>
</gene>
<accession>A0A2H3BEN8</accession>
<protein>
    <submittedName>
        <fullName evidence="1">Uncharacterized protein</fullName>
    </submittedName>
</protein>
<sequence length="294" mass="33185">MAFATAFYLALPWELFGKIHQFPGILLPFLSLASCHLVFLDDEPPPDDDDDDDSLQEIHCLPDSDNLLNTDFPSNTNGHLYKTTPPDPRPTIWQISWNGLLSRHTWHSAAVSKCSFRCQGQRAAAGKRLLAIYKLMERDAASTLSTPAGGRQISVAQSYMQENQLLSEYYLCAGSRLRAIPIHPRLWTRTQDWFSAYGDSCMNYQTAGAEIWIRIQAGDCCKTTPQLGRQEMIADLSMIANDLLLAYMGYRSGVEKALTLPRRLIFSRVRWSEGEFKHILDQDACKDAKIILPP</sequence>
<dbReference type="Proteomes" id="UP000218334">
    <property type="component" value="Unassembled WGS sequence"/>
</dbReference>
<name>A0A2H3BEN8_9AGAR</name>
<dbReference type="EMBL" id="KZ293434">
    <property type="protein sequence ID" value="PBK68130.1"/>
    <property type="molecule type" value="Genomic_DNA"/>
</dbReference>
<reference evidence="2" key="1">
    <citation type="journal article" date="2017" name="Nat. Ecol. Evol.">
        <title>Genome expansion and lineage-specific genetic innovations in the forest pathogenic fungi Armillaria.</title>
        <authorList>
            <person name="Sipos G."/>
            <person name="Prasanna A.N."/>
            <person name="Walter M.C."/>
            <person name="O'Connor E."/>
            <person name="Balint B."/>
            <person name="Krizsan K."/>
            <person name="Kiss B."/>
            <person name="Hess J."/>
            <person name="Varga T."/>
            <person name="Slot J."/>
            <person name="Riley R."/>
            <person name="Boka B."/>
            <person name="Rigling D."/>
            <person name="Barry K."/>
            <person name="Lee J."/>
            <person name="Mihaltcheva S."/>
            <person name="LaButti K."/>
            <person name="Lipzen A."/>
            <person name="Waldron R."/>
            <person name="Moloney N.M."/>
            <person name="Sperisen C."/>
            <person name="Kredics L."/>
            <person name="Vagvoelgyi C."/>
            <person name="Patrignani A."/>
            <person name="Fitzpatrick D."/>
            <person name="Nagy I."/>
            <person name="Doyle S."/>
            <person name="Anderson J.B."/>
            <person name="Grigoriev I.V."/>
            <person name="Gueldener U."/>
            <person name="Muensterkoetter M."/>
            <person name="Nagy L.G."/>
        </authorList>
    </citation>
    <scope>NUCLEOTIDE SEQUENCE [LARGE SCALE GENOMIC DNA]</scope>
    <source>
        <strain evidence="2">28-4</strain>
    </source>
</reference>
<evidence type="ECO:0000313" key="2">
    <source>
        <dbReference type="Proteomes" id="UP000218334"/>
    </source>
</evidence>
<organism evidence="1 2">
    <name type="scientific">Armillaria solidipes</name>
    <dbReference type="NCBI Taxonomy" id="1076256"/>
    <lineage>
        <taxon>Eukaryota</taxon>
        <taxon>Fungi</taxon>
        <taxon>Dikarya</taxon>
        <taxon>Basidiomycota</taxon>
        <taxon>Agaricomycotina</taxon>
        <taxon>Agaricomycetes</taxon>
        <taxon>Agaricomycetidae</taxon>
        <taxon>Agaricales</taxon>
        <taxon>Marasmiineae</taxon>
        <taxon>Physalacriaceae</taxon>
        <taxon>Armillaria</taxon>
    </lineage>
</organism>
<dbReference type="GO" id="GO:0003676">
    <property type="term" value="F:nucleic acid binding"/>
    <property type="evidence" value="ECO:0007669"/>
    <property type="project" value="InterPro"/>
</dbReference>